<dbReference type="Proteomes" id="UP000182836">
    <property type="component" value="Unassembled WGS sequence"/>
</dbReference>
<dbReference type="PATRIC" id="fig|47500.8.peg.2059"/>
<proteinExistence type="inferred from homology"/>
<dbReference type="Gene3D" id="3.90.1150.10">
    <property type="entry name" value="Aspartate Aminotransferase, domain 1"/>
    <property type="match status" value="1"/>
</dbReference>
<accession>A0A0D1XW21</accession>
<dbReference type="STRING" id="47500.AF333_27560"/>
<dbReference type="InterPro" id="IPR049704">
    <property type="entry name" value="Aminotrans_3_PPA_site"/>
</dbReference>
<dbReference type="Gene3D" id="3.40.640.10">
    <property type="entry name" value="Type I PLP-dependent aspartate aminotransferase-like (Major domain)"/>
    <property type="match status" value="1"/>
</dbReference>
<dbReference type="SUPFAM" id="SSF53383">
    <property type="entry name" value="PLP-dependent transferases"/>
    <property type="match status" value="1"/>
</dbReference>
<dbReference type="AlphaFoldDB" id="A0A0D1XW21"/>
<dbReference type="PANTHER" id="PTHR43094:SF1">
    <property type="entry name" value="AMINOTRANSFERASE CLASS-III"/>
    <property type="match status" value="1"/>
</dbReference>
<evidence type="ECO:0000256" key="2">
    <source>
        <dbReference type="ARBA" id="ARBA00022898"/>
    </source>
</evidence>
<dbReference type="InterPro" id="IPR015422">
    <property type="entry name" value="PyrdxlP-dep_Trfase_small"/>
</dbReference>
<dbReference type="Proteomes" id="UP000037269">
    <property type="component" value="Unassembled WGS sequence"/>
</dbReference>
<dbReference type="PANTHER" id="PTHR43094">
    <property type="entry name" value="AMINOTRANSFERASE"/>
    <property type="match status" value="1"/>
</dbReference>
<dbReference type="InterPro" id="IPR015421">
    <property type="entry name" value="PyrdxlP-dep_Trfase_major"/>
</dbReference>
<dbReference type="InterPro" id="IPR015424">
    <property type="entry name" value="PyrdxlP-dep_Trfase"/>
</dbReference>
<protein>
    <submittedName>
        <fullName evidence="5">N(6)-acetyl-beta-lysine transaminase</fullName>
    </submittedName>
</protein>
<keyword evidence="6" id="KW-1185">Reference proteome</keyword>
<keyword evidence="2 3" id="KW-0663">Pyridoxal phosphate</keyword>
<name>A0A0D1XW21_ANEMI</name>
<gene>
    <name evidence="4" type="ORF">AF333_27560</name>
    <name evidence="5" type="ORF">SAMN04487909_114114</name>
</gene>
<reference evidence="5 7" key="2">
    <citation type="submission" date="2016-10" db="EMBL/GenBank/DDBJ databases">
        <authorList>
            <person name="de Groot N.N."/>
        </authorList>
    </citation>
    <scope>NUCLEOTIDE SEQUENCE [LARGE SCALE GENOMIC DNA]</scope>
    <source>
        <strain evidence="5 7">DSM 2895</strain>
    </source>
</reference>
<dbReference type="PIRSF" id="PIRSF000521">
    <property type="entry name" value="Transaminase_4ab_Lys_Orn"/>
    <property type="match status" value="1"/>
</dbReference>
<evidence type="ECO:0000313" key="7">
    <source>
        <dbReference type="Proteomes" id="UP000182836"/>
    </source>
</evidence>
<evidence type="ECO:0000256" key="1">
    <source>
        <dbReference type="ARBA" id="ARBA00008954"/>
    </source>
</evidence>
<organism evidence="4 6">
    <name type="scientific">Aneurinibacillus migulanus</name>
    <name type="common">Bacillus migulanus</name>
    <dbReference type="NCBI Taxonomy" id="47500"/>
    <lineage>
        <taxon>Bacteria</taxon>
        <taxon>Bacillati</taxon>
        <taxon>Bacillota</taxon>
        <taxon>Bacilli</taxon>
        <taxon>Bacillales</taxon>
        <taxon>Paenibacillaceae</taxon>
        <taxon>Aneurinibacillus group</taxon>
        <taxon>Aneurinibacillus</taxon>
    </lineage>
</organism>
<dbReference type="GeneID" id="42308889"/>
<dbReference type="NCBIfam" id="NF005375">
    <property type="entry name" value="PRK06917.1"/>
    <property type="match status" value="1"/>
</dbReference>
<reference evidence="4 6" key="1">
    <citation type="submission" date="2015-07" db="EMBL/GenBank/DDBJ databases">
        <title>Fjat-14205 dsm 2895.</title>
        <authorList>
            <person name="Liu B."/>
            <person name="Wang J."/>
            <person name="Zhu Y."/>
            <person name="Liu G."/>
            <person name="Chen Q."/>
            <person name="Chen Z."/>
            <person name="Lan J."/>
            <person name="Che J."/>
            <person name="Ge C."/>
            <person name="Shi H."/>
            <person name="Pan Z."/>
            <person name="Liu X."/>
        </authorList>
    </citation>
    <scope>NUCLEOTIDE SEQUENCE [LARGE SCALE GENOMIC DNA]</scope>
    <source>
        <strain evidence="4 6">DSM 2895</strain>
    </source>
</reference>
<dbReference type="InterPro" id="IPR005814">
    <property type="entry name" value="Aminotrans_3"/>
</dbReference>
<dbReference type="OrthoDB" id="9807885at2"/>
<evidence type="ECO:0000313" key="4">
    <source>
        <dbReference type="EMBL" id="KON90794.1"/>
    </source>
</evidence>
<evidence type="ECO:0000313" key="6">
    <source>
        <dbReference type="Proteomes" id="UP000037269"/>
    </source>
</evidence>
<dbReference type="GO" id="GO:0008483">
    <property type="term" value="F:transaminase activity"/>
    <property type="evidence" value="ECO:0007669"/>
    <property type="project" value="InterPro"/>
</dbReference>
<evidence type="ECO:0000256" key="3">
    <source>
        <dbReference type="RuleBase" id="RU003560"/>
    </source>
</evidence>
<dbReference type="GO" id="GO:0030170">
    <property type="term" value="F:pyridoxal phosphate binding"/>
    <property type="evidence" value="ECO:0007669"/>
    <property type="project" value="InterPro"/>
</dbReference>
<dbReference type="RefSeq" id="WP_043064324.1">
    <property type="nucleotide sequence ID" value="NZ_BJOA01000172.1"/>
</dbReference>
<dbReference type="CDD" id="cd00610">
    <property type="entry name" value="OAT_like"/>
    <property type="match status" value="1"/>
</dbReference>
<dbReference type="PROSITE" id="PS00600">
    <property type="entry name" value="AA_TRANSFER_CLASS_3"/>
    <property type="match status" value="1"/>
</dbReference>
<dbReference type="Pfam" id="PF00202">
    <property type="entry name" value="Aminotran_3"/>
    <property type="match status" value="1"/>
</dbReference>
<sequence length="457" mass="49873">MKGKSHVIKPLLDKEYPTVSHGRGVYLYDIEGKAYLDGCSGAVTTNIGHGVQSVIDAMNEQAKKVSFTYRSQFTSEAAEALATKLASWTPGDLDYVFFVNSGSEATETAMKIAIQYWQEQGRISKNKILSRWMSYHGITLGALSMSGHILRRKRFIPLLEEFPSIEPPYCYRCPFNSTYPSCDLLCANQLEQAIHRIGADNIAAFIAEPIIGASAGAVTPPPYYYQRIKEICERHDILFIADEVMTGNGRTGKPFGIDHWDVVPDLMALGKGMAAGYTPMAAAIASKRIIDVIAAGSQSIMSGHTFSANPQSAAVSLAVMQYIEDNQLIAKSEERGLQLLSGLQTLMQKHDIIGDVRGKGLLCGIEFVKNRTTKETFPLGLGVTERAIEKAKNNGLLIYNASGGIDGQAGDSVIVAPPFVISEEEINELLFILDQSIGELTLELEKEGQLVPKESVQ</sequence>
<evidence type="ECO:0000313" key="5">
    <source>
        <dbReference type="EMBL" id="SDJ26054.1"/>
    </source>
</evidence>
<comment type="similarity">
    <text evidence="1 3">Belongs to the class-III pyridoxal-phosphate-dependent aminotransferase family.</text>
</comment>
<dbReference type="EMBL" id="FNED01000014">
    <property type="protein sequence ID" value="SDJ26054.1"/>
    <property type="molecule type" value="Genomic_DNA"/>
</dbReference>
<dbReference type="EMBL" id="LGUG01000009">
    <property type="protein sequence ID" value="KON90794.1"/>
    <property type="molecule type" value="Genomic_DNA"/>
</dbReference>